<organism evidence="1 2">
    <name type="scientific">Taxus chinensis</name>
    <name type="common">Chinese yew</name>
    <name type="synonym">Taxus wallichiana var. chinensis</name>
    <dbReference type="NCBI Taxonomy" id="29808"/>
    <lineage>
        <taxon>Eukaryota</taxon>
        <taxon>Viridiplantae</taxon>
        <taxon>Streptophyta</taxon>
        <taxon>Embryophyta</taxon>
        <taxon>Tracheophyta</taxon>
        <taxon>Spermatophyta</taxon>
        <taxon>Pinopsida</taxon>
        <taxon>Pinidae</taxon>
        <taxon>Conifers II</taxon>
        <taxon>Cupressales</taxon>
        <taxon>Taxaceae</taxon>
        <taxon>Taxus</taxon>
    </lineage>
</organism>
<reference evidence="1 2" key="1">
    <citation type="journal article" date="2021" name="Nat. Plants">
        <title>The Taxus genome provides insights into paclitaxel biosynthesis.</title>
        <authorList>
            <person name="Xiong X."/>
            <person name="Gou J."/>
            <person name="Liao Q."/>
            <person name="Li Y."/>
            <person name="Zhou Q."/>
            <person name="Bi G."/>
            <person name="Li C."/>
            <person name="Du R."/>
            <person name="Wang X."/>
            <person name="Sun T."/>
            <person name="Guo L."/>
            <person name="Liang H."/>
            <person name="Lu P."/>
            <person name="Wu Y."/>
            <person name="Zhang Z."/>
            <person name="Ro D.K."/>
            <person name="Shang Y."/>
            <person name="Huang S."/>
            <person name="Yan J."/>
        </authorList>
    </citation>
    <scope>NUCLEOTIDE SEQUENCE [LARGE SCALE GENOMIC DNA]</scope>
    <source>
        <strain evidence="1">Ta-2019</strain>
    </source>
</reference>
<protein>
    <submittedName>
        <fullName evidence="1">Uncharacterized protein</fullName>
    </submittedName>
</protein>
<accession>A0AA38GP80</accession>
<sequence length="54" mass="6210">FFASLKPERCVRSIYLFSKILHMNTLPEFIKAYSGLLMSDPGPSQDKSDKSRKM</sequence>
<evidence type="ECO:0000313" key="2">
    <source>
        <dbReference type="Proteomes" id="UP000824469"/>
    </source>
</evidence>
<keyword evidence="2" id="KW-1185">Reference proteome</keyword>
<comment type="caution">
    <text evidence="1">The sequence shown here is derived from an EMBL/GenBank/DDBJ whole genome shotgun (WGS) entry which is preliminary data.</text>
</comment>
<feature type="non-terminal residue" evidence="1">
    <location>
        <position position="1"/>
    </location>
</feature>
<name>A0AA38GP80_TAXCH</name>
<dbReference type="Proteomes" id="UP000824469">
    <property type="component" value="Unassembled WGS sequence"/>
</dbReference>
<gene>
    <name evidence="1" type="ORF">KI387_006036</name>
</gene>
<dbReference type="EMBL" id="JAHRHJ020000002">
    <property type="protein sequence ID" value="KAH9325858.1"/>
    <property type="molecule type" value="Genomic_DNA"/>
</dbReference>
<dbReference type="AlphaFoldDB" id="A0AA38GP80"/>
<evidence type="ECO:0000313" key="1">
    <source>
        <dbReference type="EMBL" id="KAH9325858.1"/>
    </source>
</evidence>
<feature type="non-terminal residue" evidence="1">
    <location>
        <position position="54"/>
    </location>
</feature>
<proteinExistence type="predicted"/>